<dbReference type="STRING" id="1230453.C453_00765"/>
<feature type="compositionally biased region" description="Polar residues" evidence="1">
    <location>
        <begin position="1"/>
        <end position="15"/>
    </location>
</feature>
<evidence type="ECO:0000313" key="4">
    <source>
        <dbReference type="Proteomes" id="UP000011612"/>
    </source>
</evidence>
<evidence type="ECO:0000259" key="2">
    <source>
        <dbReference type="Pfam" id="PF24351"/>
    </source>
</evidence>
<reference evidence="3 4" key="1">
    <citation type="journal article" date="2014" name="PLoS Genet.">
        <title>Phylogenetically driven sequencing of extremely halophilic archaea reveals strategies for static and dynamic osmo-response.</title>
        <authorList>
            <person name="Becker E.A."/>
            <person name="Seitzer P.M."/>
            <person name="Tritt A."/>
            <person name="Larsen D."/>
            <person name="Krusor M."/>
            <person name="Yao A.I."/>
            <person name="Wu D."/>
            <person name="Madern D."/>
            <person name="Eisen J.A."/>
            <person name="Darling A.E."/>
            <person name="Facciotti M.T."/>
        </authorList>
    </citation>
    <scope>NUCLEOTIDE SEQUENCE [LARGE SCALE GENOMIC DNA]</scope>
    <source>
        <strain evidence="3 4">ATCC BAA-1513</strain>
    </source>
</reference>
<feature type="domain" description="DUF7511" evidence="2">
    <location>
        <begin position="28"/>
        <end position="73"/>
    </location>
</feature>
<name>M0HWN2_HALEO</name>
<organism evidence="3 4">
    <name type="scientific">Haloferax elongans ATCC BAA-1513</name>
    <dbReference type="NCBI Taxonomy" id="1230453"/>
    <lineage>
        <taxon>Archaea</taxon>
        <taxon>Methanobacteriati</taxon>
        <taxon>Methanobacteriota</taxon>
        <taxon>Stenosarchaea group</taxon>
        <taxon>Halobacteria</taxon>
        <taxon>Halobacteriales</taxon>
        <taxon>Haloferacaceae</taxon>
        <taxon>Haloferax</taxon>
    </lineage>
</organism>
<dbReference type="InterPro" id="IPR055933">
    <property type="entry name" value="DUF7511"/>
</dbReference>
<sequence length="73" mass="7990">MTDQPCGNSEPTWNGNADPGPSEQLRPELMSLVVGSAERPACTIYPPDVAVPFRTTTWITAHGDSFVDLSDWR</sequence>
<keyword evidence="4" id="KW-1185">Reference proteome</keyword>
<dbReference type="Pfam" id="PF24351">
    <property type="entry name" value="DUF7511"/>
    <property type="match status" value="1"/>
</dbReference>
<protein>
    <recommendedName>
        <fullName evidence="2">DUF7511 domain-containing protein</fullName>
    </recommendedName>
</protein>
<comment type="caution">
    <text evidence="3">The sequence shown here is derived from an EMBL/GenBank/DDBJ whole genome shotgun (WGS) entry which is preliminary data.</text>
</comment>
<evidence type="ECO:0000256" key="1">
    <source>
        <dbReference type="SAM" id="MobiDB-lite"/>
    </source>
</evidence>
<dbReference type="Proteomes" id="UP000011612">
    <property type="component" value="Unassembled WGS sequence"/>
</dbReference>
<dbReference type="AlphaFoldDB" id="M0HWN2"/>
<accession>M0HWN2</accession>
<dbReference type="PATRIC" id="fig|1230453.4.peg.144"/>
<evidence type="ECO:0000313" key="3">
    <source>
        <dbReference type="EMBL" id="ELZ88995.1"/>
    </source>
</evidence>
<proteinExistence type="predicted"/>
<dbReference type="RefSeq" id="WP_008322058.1">
    <property type="nucleotide sequence ID" value="NZ_AOLK01000003.1"/>
</dbReference>
<gene>
    <name evidence="3" type="ORF">C453_00765</name>
</gene>
<feature type="region of interest" description="Disordered" evidence="1">
    <location>
        <begin position="1"/>
        <end position="24"/>
    </location>
</feature>
<dbReference type="EMBL" id="AOLK01000003">
    <property type="protein sequence ID" value="ELZ88995.1"/>
    <property type="molecule type" value="Genomic_DNA"/>
</dbReference>
<dbReference type="OrthoDB" id="186853at2157"/>